<dbReference type="SUPFAM" id="SSF103481">
    <property type="entry name" value="Multidrug resistance efflux transporter EmrE"/>
    <property type="match status" value="2"/>
</dbReference>
<keyword evidence="5 6" id="KW-0472">Membrane</keyword>
<feature type="transmembrane region" description="Helical" evidence="6">
    <location>
        <begin position="180"/>
        <end position="198"/>
    </location>
</feature>
<reference evidence="8" key="1">
    <citation type="journal article" date="2021" name="PeerJ">
        <title>Extensive microbial diversity within the chicken gut microbiome revealed by metagenomics and culture.</title>
        <authorList>
            <person name="Gilroy R."/>
            <person name="Ravi A."/>
            <person name="Getino M."/>
            <person name="Pursley I."/>
            <person name="Horton D.L."/>
            <person name="Alikhan N.F."/>
            <person name="Baker D."/>
            <person name="Gharbi K."/>
            <person name="Hall N."/>
            <person name="Watson M."/>
            <person name="Adriaenssens E.M."/>
            <person name="Foster-Nyarko E."/>
            <person name="Jarju S."/>
            <person name="Secka A."/>
            <person name="Antonio M."/>
            <person name="Oren A."/>
            <person name="Chaudhuri R.R."/>
            <person name="La Ragione R."/>
            <person name="Hildebrand F."/>
            <person name="Pallen M.J."/>
        </authorList>
    </citation>
    <scope>NUCLEOTIDE SEQUENCE</scope>
    <source>
        <strain evidence="8">CHK191-13928</strain>
    </source>
</reference>
<evidence type="ECO:0000259" key="7">
    <source>
        <dbReference type="Pfam" id="PF00892"/>
    </source>
</evidence>
<dbReference type="EMBL" id="DXEM01000027">
    <property type="protein sequence ID" value="HIX68046.1"/>
    <property type="molecule type" value="Genomic_DNA"/>
</dbReference>
<dbReference type="InterPro" id="IPR000620">
    <property type="entry name" value="EamA_dom"/>
</dbReference>
<feature type="transmembrane region" description="Helical" evidence="6">
    <location>
        <begin position="68"/>
        <end position="88"/>
    </location>
</feature>
<organism evidence="8 9">
    <name type="scientific">Candidatus Anaerostipes excrementavium</name>
    <dbReference type="NCBI Taxonomy" id="2838463"/>
    <lineage>
        <taxon>Bacteria</taxon>
        <taxon>Bacillati</taxon>
        <taxon>Bacillota</taxon>
        <taxon>Clostridia</taxon>
        <taxon>Lachnospirales</taxon>
        <taxon>Lachnospiraceae</taxon>
        <taxon>Anaerostipes</taxon>
    </lineage>
</organism>
<accession>A0A9D1WVY9</accession>
<reference evidence="8" key="2">
    <citation type="submission" date="2021-04" db="EMBL/GenBank/DDBJ databases">
        <authorList>
            <person name="Gilroy R."/>
        </authorList>
    </citation>
    <scope>NUCLEOTIDE SEQUENCE</scope>
    <source>
        <strain evidence="8">CHK191-13928</strain>
    </source>
</reference>
<comment type="subcellular location">
    <subcellularLocation>
        <location evidence="1">Membrane</location>
        <topology evidence="1">Multi-pass membrane protein</topology>
    </subcellularLocation>
</comment>
<evidence type="ECO:0000256" key="2">
    <source>
        <dbReference type="ARBA" id="ARBA00007362"/>
    </source>
</evidence>
<dbReference type="Pfam" id="PF00892">
    <property type="entry name" value="EamA"/>
    <property type="match status" value="2"/>
</dbReference>
<comment type="caution">
    <text evidence="8">The sequence shown here is derived from an EMBL/GenBank/DDBJ whole genome shotgun (WGS) entry which is preliminary data.</text>
</comment>
<dbReference type="PANTHER" id="PTHR22911:SF6">
    <property type="entry name" value="SOLUTE CARRIER FAMILY 35 MEMBER G1"/>
    <property type="match status" value="1"/>
</dbReference>
<dbReference type="InterPro" id="IPR037185">
    <property type="entry name" value="EmrE-like"/>
</dbReference>
<feature type="transmembrane region" description="Helical" evidence="6">
    <location>
        <begin position="40"/>
        <end position="56"/>
    </location>
</feature>
<proteinExistence type="inferred from homology"/>
<feature type="domain" description="EamA" evidence="7">
    <location>
        <begin position="152"/>
        <end position="275"/>
    </location>
</feature>
<feature type="transmembrane region" description="Helical" evidence="6">
    <location>
        <begin position="125"/>
        <end position="143"/>
    </location>
</feature>
<sequence>MMLSRKNRGIICIILSSLSFAFMNMFLKMAGDLPSIEKSFFRNLIAALLAFIMLMRSNTRFHLQKRNLYLFILRSLTGTLGIFCNFYAVDHLLLSDASSLNKLSPFFVIVFSYFVLKEKITLPQLSCVVAAFIGSMFIVKPSFASDSLTASVIGFLGGMFAGFAYTCVRKLGNRGEQGPMIVFFFSTFSMLACIPFMIADFQPISGTQLIFLLLTGVAAAGGQFGITAAYTYAPGREISVYDYTQIMFSAVLGFFFFGQIPDGWSFLGYIVIIAAGVTMFFYNRKHGGN</sequence>
<evidence type="ECO:0000313" key="9">
    <source>
        <dbReference type="Proteomes" id="UP000886721"/>
    </source>
</evidence>
<feature type="transmembrane region" description="Helical" evidence="6">
    <location>
        <begin position="149"/>
        <end position="168"/>
    </location>
</feature>
<keyword evidence="4 6" id="KW-1133">Transmembrane helix</keyword>
<dbReference type="GO" id="GO:0016020">
    <property type="term" value="C:membrane"/>
    <property type="evidence" value="ECO:0007669"/>
    <property type="project" value="UniProtKB-SubCell"/>
</dbReference>
<dbReference type="AlphaFoldDB" id="A0A9D1WVY9"/>
<comment type="similarity">
    <text evidence="2">Belongs to the EamA transporter family.</text>
</comment>
<dbReference type="Proteomes" id="UP000886721">
    <property type="component" value="Unassembled WGS sequence"/>
</dbReference>
<dbReference type="PANTHER" id="PTHR22911">
    <property type="entry name" value="ACYL-MALONYL CONDENSING ENZYME-RELATED"/>
    <property type="match status" value="1"/>
</dbReference>
<evidence type="ECO:0000256" key="1">
    <source>
        <dbReference type="ARBA" id="ARBA00004141"/>
    </source>
</evidence>
<feature type="transmembrane region" description="Helical" evidence="6">
    <location>
        <begin position="240"/>
        <end position="260"/>
    </location>
</feature>
<gene>
    <name evidence="8" type="ORF">H9735_08030</name>
</gene>
<evidence type="ECO:0000256" key="4">
    <source>
        <dbReference type="ARBA" id="ARBA00022989"/>
    </source>
</evidence>
<evidence type="ECO:0000256" key="5">
    <source>
        <dbReference type="ARBA" id="ARBA00023136"/>
    </source>
</evidence>
<name>A0A9D1WVY9_9FIRM</name>
<feature type="transmembrane region" description="Helical" evidence="6">
    <location>
        <begin position="266"/>
        <end position="283"/>
    </location>
</feature>
<keyword evidence="3 6" id="KW-0812">Transmembrane</keyword>
<protein>
    <submittedName>
        <fullName evidence="8">DMT family transporter</fullName>
    </submittedName>
</protein>
<evidence type="ECO:0000313" key="8">
    <source>
        <dbReference type="EMBL" id="HIX68046.1"/>
    </source>
</evidence>
<feature type="transmembrane region" description="Helical" evidence="6">
    <location>
        <begin position="210"/>
        <end position="233"/>
    </location>
</feature>
<evidence type="ECO:0000256" key="3">
    <source>
        <dbReference type="ARBA" id="ARBA00022692"/>
    </source>
</evidence>
<feature type="transmembrane region" description="Helical" evidence="6">
    <location>
        <begin position="100"/>
        <end position="116"/>
    </location>
</feature>
<evidence type="ECO:0000256" key="6">
    <source>
        <dbReference type="SAM" id="Phobius"/>
    </source>
</evidence>
<feature type="domain" description="EamA" evidence="7">
    <location>
        <begin position="8"/>
        <end position="139"/>
    </location>
</feature>